<dbReference type="RefSeq" id="WP_206009207.1">
    <property type="nucleotide sequence ID" value="NZ_CP070619.1"/>
</dbReference>
<accession>A0A974ZWL6</accession>
<evidence type="ECO:0000313" key="4">
    <source>
        <dbReference type="Proteomes" id="UP000662986"/>
    </source>
</evidence>
<dbReference type="Pfam" id="PF01575">
    <property type="entry name" value="MaoC_dehydratas"/>
    <property type="match status" value="1"/>
</dbReference>
<reference evidence="3 4" key="1">
    <citation type="journal article" date="2021" name="Microbiol. Resour. Announc.">
        <title>Complete Genome Sequences of Two Rhodococcus sp. Strains with Large and Linear Chromosomes, Isolated from Apple Rhizosphere.</title>
        <authorList>
            <person name="Benning S."/>
            <person name="Brugnone N."/>
            <person name="Siani R."/>
            <person name="Kublik S."/>
            <person name="Schloter M."/>
            <person name="Rad V."/>
        </authorList>
    </citation>
    <scope>NUCLEOTIDE SEQUENCE [LARGE SCALE GENOMIC DNA]</scope>
    <source>
        <strain evidence="3 4">R79</strain>
    </source>
</reference>
<dbReference type="Gene3D" id="3.10.129.10">
    <property type="entry name" value="Hotdog Thioesterase"/>
    <property type="match status" value="1"/>
</dbReference>
<name>A0A974ZWL6_9NOCA</name>
<sequence length="140" mass="14898">MSTNEITPGSAIPSFVVDSVDGEHIRQIALILDDPNPIHFDLDAVAAAGMGDREINQGGSTMAYIIDMITSWAGTRSALQRIKCRFRDNVRAGDTVTAGGTVLEVTGGGDNRRALCDVWVDRGDGKRVIDGTVVVAIPED</sequence>
<dbReference type="CDD" id="cd03441">
    <property type="entry name" value="R_hydratase_like"/>
    <property type="match status" value="1"/>
</dbReference>
<reference evidence="3 4" key="2">
    <citation type="journal article" date="2022" name="Arch. Microbiol.">
        <title>Rhodococcus pseudokoreensis sp. nov. isolated from the rhizosphere of young M26 apple rootstocks.</title>
        <authorList>
            <person name="Kampfer P."/>
            <person name="Glaeser S.P."/>
            <person name="Blom J."/>
            <person name="Wolf J."/>
            <person name="Benning S."/>
            <person name="Schloter M."/>
            <person name="Neumann-Schaal M."/>
        </authorList>
    </citation>
    <scope>NUCLEOTIDE SEQUENCE [LARGE SCALE GENOMIC DNA]</scope>
    <source>
        <strain evidence="3 4">R79</strain>
    </source>
</reference>
<protein>
    <submittedName>
        <fullName evidence="3">MaoC family dehydratase</fullName>
    </submittedName>
</protein>
<organism evidence="3 4">
    <name type="scientific">Rhodococcus pseudokoreensis</name>
    <dbReference type="NCBI Taxonomy" id="2811421"/>
    <lineage>
        <taxon>Bacteria</taxon>
        <taxon>Bacillati</taxon>
        <taxon>Actinomycetota</taxon>
        <taxon>Actinomycetes</taxon>
        <taxon>Mycobacteriales</taxon>
        <taxon>Nocardiaceae</taxon>
        <taxon>Rhodococcus</taxon>
    </lineage>
</organism>
<dbReference type="SUPFAM" id="SSF54637">
    <property type="entry name" value="Thioesterase/thiol ester dehydrase-isomerase"/>
    <property type="match status" value="1"/>
</dbReference>
<evidence type="ECO:0000259" key="2">
    <source>
        <dbReference type="Pfam" id="PF01575"/>
    </source>
</evidence>
<dbReference type="EMBL" id="CP070619">
    <property type="protein sequence ID" value="QSE92756.1"/>
    <property type="molecule type" value="Genomic_DNA"/>
</dbReference>
<dbReference type="InterPro" id="IPR029069">
    <property type="entry name" value="HotDog_dom_sf"/>
</dbReference>
<dbReference type="InterPro" id="IPR002539">
    <property type="entry name" value="MaoC-like_dom"/>
</dbReference>
<dbReference type="Proteomes" id="UP000662986">
    <property type="component" value="Chromosome"/>
</dbReference>
<comment type="similarity">
    <text evidence="1">Belongs to the enoyl-CoA hydratase/isomerase family.</text>
</comment>
<gene>
    <name evidence="3" type="ORF">JWS13_31220</name>
</gene>
<evidence type="ECO:0000256" key="1">
    <source>
        <dbReference type="ARBA" id="ARBA00005254"/>
    </source>
</evidence>
<evidence type="ECO:0000313" key="3">
    <source>
        <dbReference type="EMBL" id="QSE92756.1"/>
    </source>
</evidence>
<keyword evidence="4" id="KW-1185">Reference proteome</keyword>
<feature type="domain" description="MaoC-like" evidence="2">
    <location>
        <begin position="23"/>
        <end position="105"/>
    </location>
</feature>
<proteinExistence type="inferred from homology"/>